<dbReference type="GO" id="GO:0000455">
    <property type="term" value="P:enzyme-directed rRNA pseudouridine synthesis"/>
    <property type="evidence" value="ECO:0007669"/>
    <property type="project" value="UniProtKB-ARBA"/>
</dbReference>
<dbReference type="Gene3D" id="3.10.290.10">
    <property type="entry name" value="RNA-binding S4 domain"/>
    <property type="match status" value="1"/>
</dbReference>
<evidence type="ECO:0000256" key="3">
    <source>
        <dbReference type="ARBA" id="ARBA00022884"/>
    </source>
</evidence>
<dbReference type="InterPro" id="IPR002942">
    <property type="entry name" value="S4_RNA-bd"/>
</dbReference>
<dbReference type="InterPro" id="IPR018496">
    <property type="entry name" value="PsdUridine_synth_RsuA/RluB_CS"/>
</dbReference>
<feature type="domain" description="RNA-binding S4" evidence="9">
    <location>
        <begin position="6"/>
        <end position="67"/>
    </location>
</feature>
<dbReference type="PANTHER" id="PTHR47683">
    <property type="entry name" value="PSEUDOURIDINE SYNTHASE FAMILY PROTEIN-RELATED"/>
    <property type="match status" value="1"/>
</dbReference>
<dbReference type="CDD" id="cd02553">
    <property type="entry name" value="PseudoU_synth_RsuA"/>
    <property type="match status" value="1"/>
</dbReference>
<dbReference type="Proteomes" id="UP001139035">
    <property type="component" value="Unassembled WGS sequence"/>
</dbReference>
<dbReference type="InterPro" id="IPR042092">
    <property type="entry name" value="PsdUridine_s_RsuA/RluB/E/F_cat"/>
</dbReference>
<proteinExistence type="inferred from homology"/>
<dbReference type="SMART" id="SM00363">
    <property type="entry name" value="S4"/>
    <property type="match status" value="1"/>
</dbReference>
<dbReference type="SUPFAM" id="SSF55174">
    <property type="entry name" value="Alpha-L RNA-binding motif"/>
    <property type="match status" value="1"/>
</dbReference>
<dbReference type="InterPro" id="IPR000748">
    <property type="entry name" value="PsdUridine_synth_RsuA/RluB/E/F"/>
</dbReference>
<gene>
    <name evidence="10" type="ORF">LZD57_22225</name>
</gene>
<dbReference type="Gene3D" id="3.30.70.580">
    <property type="entry name" value="Pseudouridine synthase I, catalytic domain, N-terminal subdomain"/>
    <property type="match status" value="1"/>
</dbReference>
<dbReference type="EC" id="5.4.99.-" evidence="8"/>
<name>A0A9X1P5L1_9HYPH</name>
<keyword evidence="4 8" id="KW-0413">Isomerase</keyword>
<dbReference type="NCBIfam" id="TIGR00093">
    <property type="entry name" value="pseudouridine synthase"/>
    <property type="match status" value="1"/>
</dbReference>
<reference evidence="10" key="1">
    <citation type="submission" date="2022-01" db="EMBL/GenBank/DDBJ databases">
        <title>Jiella avicenniae sp. nov., a novel endophytic bacterium isolated from bark of Avicennia marina.</title>
        <authorList>
            <person name="Tuo L."/>
        </authorList>
    </citation>
    <scope>NUCLEOTIDE SEQUENCE</scope>
    <source>
        <strain evidence="10">CBK1P-4</strain>
    </source>
</reference>
<keyword evidence="3 7" id="KW-0694">RNA-binding</keyword>
<dbReference type="PANTHER" id="PTHR47683:SF4">
    <property type="entry name" value="PSEUDOURIDINE SYNTHASE"/>
    <property type="match status" value="1"/>
</dbReference>
<dbReference type="InterPro" id="IPR036986">
    <property type="entry name" value="S4_RNA-bd_sf"/>
</dbReference>
<dbReference type="CDD" id="cd00165">
    <property type="entry name" value="S4"/>
    <property type="match status" value="1"/>
</dbReference>
<evidence type="ECO:0000256" key="8">
    <source>
        <dbReference type="RuleBase" id="RU003887"/>
    </source>
</evidence>
<dbReference type="Pfam" id="PF00849">
    <property type="entry name" value="PseudoU_synth_2"/>
    <property type="match status" value="1"/>
</dbReference>
<comment type="function">
    <text evidence="6">Responsible for synthesis of pseudouridine from uracil-516 in 16S ribosomal RNA.</text>
</comment>
<dbReference type="AlphaFoldDB" id="A0A9X1P5L1"/>
<evidence type="ECO:0000256" key="2">
    <source>
        <dbReference type="ARBA" id="ARBA00008348"/>
    </source>
</evidence>
<comment type="catalytic activity">
    <reaction evidence="1">
        <text>a uridine in RNA = a pseudouridine in RNA</text>
        <dbReference type="Rhea" id="RHEA:48348"/>
        <dbReference type="Rhea" id="RHEA-COMP:12068"/>
        <dbReference type="Rhea" id="RHEA-COMP:12069"/>
        <dbReference type="ChEBI" id="CHEBI:65314"/>
        <dbReference type="ChEBI" id="CHEBI:65315"/>
    </reaction>
</comment>
<protein>
    <recommendedName>
        <fullName evidence="8">Pseudouridine synthase</fullName>
        <ecNumber evidence="8">5.4.99.-</ecNumber>
    </recommendedName>
</protein>
<dbReference type="EMBL" id="JAJUWU010000028">
    <property type="protein sequence ID" value="MCE7030710.1"/>
    <property type="molecule type" value="Genomic_DNA"/>
</dbReference>
<comment type="catalytic activity">
    <reaction evidence="5">
        <text>uridine(516) in 16S rRNA = pseudouridine(516) in 16S rRNA</text>
        <dbReference type="Rhea" id="RHEA:38867"/>
        <dbReference type="Rhea" id="RHEA-COMP:10089"/>
        <dbReference type="Rhea" id="RHEA-COMP:10090"/>
        <dbReference type="ChEBI" id="CHEBI:65314"/>
        <dbReference type="ChEBI" id="CHEBI:65315"/>
        <dbReference type="EC" id="5.4.99.19"/>
    </reaction>
</comment>
<dbReference type="InterPro" id="IPR020094">
    <property type="entry name" value="TruA/RsuA/RluB/E/F_N"/>
</dbReference>
<evidence type="ECO:0000256" key="6">
    <source>
        <dbReference type="ARBA" id="ARBA00037590"/>
    </source>
</evidence>
<keyword evidence="11" id="KW-1185">Reference proteome</keyword>
<dbReference type="PROSITE" id="PS50889">
    <property type="entry name" value="S4"/>
    <property type="match status" value="1"/>
</dbReference>
<dbReference type="PROSITE" id="PS01149">
    <property type="entry name" value="PSI_RSU"/>
    <property type="match status" value="1"/>
</dbReference>
<dbReference type="SUPFAM" id="SSF55120">
    <property type="entry name" value="Pseudouridine synthase"/>
    <property type="match status" value="1"/>
</dbReference>
<evidence type="ECO:0000256" key="7">
    <source>
        <dbReference type="PROSITE-ProRule" id="PRU00182"/>
    </source>
</evidence>
<comment type="caution">
    <text evidence="10">The sequence shown here is derived from an EMBL/GenBank/DDBJ whole genome shotgun (WGS) entry which is preliminary data.</text>
</comment>
<evidence type="ECO:0000256" key="1">
    <source>
        <dbReference type="ARBA" id="ARBA00000073"/>
    </source>
</evidence>
<dbReference type="InterPro" id="IPR050343">
    <property type="entry name" value="RsuA_PseudoU_synthase"/>
</dbReference>
<evidence type="ECO:0000259" key="9">
    <source>
        <dbReference type="SMART" id="SM00363"/>
    </source>
</evidence>
<dbReference type="Gene3D" id="3.30.70.1560">
    <property type="entry name" value="Alpha-L RNA-binding motif"/>
    <property type="match status" value="1"/>
</dbReference>
<dbReference type="InterPro" id="IPR020103">
    <property type="entry name" value="PsdUridine_synth_cat_dom_sf"/>
</dbReference>
<evidence type="ECO:0000313" key="10">
    <source>
        <dbReference type="EMBL" id="MCE7030710.1"/>
    </source>
</evidence>
<dbReference type="GO" id="GO:0160136">
    <property type="term" value="F:16S rRNA pseudouridine(516) synthase activity"/>
    <property type="evidence" value="ECO:0007669"/>
    <property type="project" value="UniProtKB-EC"/>
</dbReference>
<dbReference type="GO" id="GO:0003723">
    <property type="term" value="F:RNA binding"/>
    <property type="evidence" value="ECO:0007669"/>
    <property type="project" value="UniProtKB-KW"/>
</dbReference>
<dbReference type="InterPro" id="IPR006145">
    <property type="entry name" value="PsdUridine_synth_RsuA/RluA"/>
</dbReference>
<organism evidence="10 11">
    <name type="scientific">Jiella avicenniae</name>
    <dbReference type="NCBI Taxonomy" id="2907202"/>
    <lineage>
        <taxon>Bacteria</taxon>
        <taxon>Pseudomonadati</taxon>
        <taxon>Pseudomonadota</taxon>
        <taxon>Alphaproteobacteria</taxon>
        <taxon>Hyphomicrobiales</taxon>
        <taxon>Aurantimonadaceae</taxon>
        <taxon>Jiella</taxon>
    </lineage>
</organism>
<evidence type="ECO:0000256" key="5">
    <source>
        <dbReference type="ARBA" id="ARBA00036749"/>
    </source>
</evidence>
<dbReference type="RefSeq" id="WP_233721784.1">
    <property type="nucleotide sequence ID" value="NZ_JAJUWU010000028.1"/>
</dbReference>
<sequence length="249" mass="26923">MKTPTARLDKLLANLGYASRREIQLLARNGHIRLDGAPIPRADTRIALTPDLESRLVVDGEALDPLPGVALMVNKPLGVTCSHKEAGPLVYDLLPARWRRRDPAISTVGRLDKETSGLLLMTDDGALLHRIISPKRHVAKRYRAHLARPLTGAETALFASGTLMLEGEDKPLAPAVLEILGPQDAILKVYEGRYHQVRRMFAAAGNHVETLHRESIGGLTLPSDLEPGAIRRLGEADLAAIFAEAGSGG</sequence>
<evidence type="ECO:0000313" key="11">
    <source>
        <dbReference type="Proteomes" id="UP001139035"/>
    </source>
</evidence>
<evidence type="ECO:0000256" key="4">
    <source>
        <dbReference type="ARBA" id="ARBA00023235"/>
    </source>
</evidence>
<comment type="similarity">
    <text evidence="2 8">Belongs to the pseudouridine synthase RsuA family.</text>
</comment>
<dbReference type="Pfam" id="PF01479">
    <property type="entry name" value="S4"/>
    <property type="match status" value="1"/>
</dbReference>
<accession>A0A9X1P5L1</accession>